<dbReference type="Pfam" id="PF00681">
    <property type="entry name" value="Plectin"/>
    <property type="match status" value="7"/>
</dbReference>
<evidence type="ECO:0000256" key="5">
    <source>
        <dbReference type="ARBA" id="ARBA00022553"/>
    </source>
</evidence>
<evidence type="ECO:0000256" key="12">
    <source>
        <dbReference type="SAM" id="MobiDB-lite"/>
    </source>
</evidence>
<dbReference type="GO" id="GO:0002934">
    <property type="term" value="P:desmosome organization"/>
    <property type="evidence" value="ECO:0007669"/>
    <property type="project" value="Ensembl"/>
</dbReference>
<dbReference type="GO" id="GO:0005737">
    <property type="term" value="C:cytoplasm"/>
    <property type="evidence" value="ECO:0007669"/>
    <property type="project" value="TreeGrafter"/>
</dbReference>
<dbReference type="InterPro" id="IPR043197">
    <property type="entry name" value="Plakin"/>
</dbReference>
<feature type="coiled-coil region" evidence="11">
    <location>
        <begin position="520"/>
        <end position="554"/>
    </location>
</feature>
<dbReference type="FunFam" id="3.90.1290.10:FF:000001">
    <property type="entry name" value="Plectin a"/>
    <property type="match status" value="2"/>
</dbReference>
<dbReference type="FunFam" id="1.20.58.60:FF:000010">
    <property type="entry name" value="plectin isoform X2"/>
    <property type="match status" value="1"/>
</dbReference>
<feature type="domain" description="Desmoplakin spectrin-like" evidence="14">
    <location>
        <begin position="435"/>
        <end position="512"/>
    </location>
</feature>
<evidence type="ECO:0000256" key="6">
    <source>
        <dbReference type="ARBA" id="ARBA00022737"/>
    </source>
</evidence>
<keyword evidence="6" id="KW-0677">Repeat</keyword>
<evidence type="ECO:0000256" key="8">
    <source>
        <dbReference type="ARBA" id="ARBA00023054"/>
    </source>
</evidence>
<dbReference type="SUPFAM" id="SSF46966">
    <property type="entry name" value="Spectrin repeat"/>
    <property type="match status" value="3"/>
</dbReference>
<keyword evidence="9" id="KW-0472">Membrane</keyword>
<evidence type="ECO:0000256" key="9">
    <source>
        <dbReference type="ARBA" id="ARBA00023136"/>
    </source>
</evidence>
<organism evidence="15 16">
    <name type="scientific">Tetraodon nigroviridis</name>
    <name type="common">Spotted green pufferfish</name>
    <name type="synonym">Chelonodon nigroviridis</name>
    <dbReference type="NCBI Taxonomy" id="99883"/>
    <lineage>
        <taxon>Eukaryota</taxon>
        <taxon>Metazoa</taxon>
        <taxon>Chordata</taxon>
        <taxon>Craniata</taxon>
        <taxon>Vertebrata</taxon>
        <taxon>Euteleostomi</taxon>
        <taxon>Actinopterygii</taxon>
        <taxon>Neopterygii</taxon>
        <taxon>Teleostei</taxon>
        <taxon>Neoteleostei</taxon>
        <taxon>Acanthomorphata</taxon>
        <taxon>Eupercaria</taxon>
        <taxon>Tetraodontiformes</taxon>
        <taxon>Tetradontoidea</taxon>
        <taxon>Tetraodontidae</taxon>
        <taxon>Tetraodon</taxon>
    </lineage>
</organism>
<evidence type="ECO:0000313" key="16">
    <source>
        <dbReference type="Proteomes" id="UP000007303"/>
    </source>
</evidence>
<name>H3D447_TETNG</name>
<comment type="similarity">
    <text evidence="3">Belongs to the plakin or cytolinker family.</text>
</comment>
<dbReference type="GO" id="GO:0061436">
    <property type="term" value="P:establishment of skin barrier"/>
    <property type="evidence" value="ECO:0007669"/>
    <property type="project" value="Ensembl"/>
</dbReference>
<dbReference type="GO" id="GO:0042060">
    <property type="term" value="P:wound healing"/>
    <property type="evidence" value="ECO:0007669"/>
    <property type="project" value="TreeGrafter"/>
</dbReference>
<evidence type="ECO:0000259" key="14">
    <source>
        <dbReference type="Pfam" id="PF18373"/>
    </source>
</evidence>
<evidence type="ECO:0000256" key="2">
    <source>
        <dbReference type="ARBA" id="ARBA00004568"/>
    </source>
</evidence>
<comment type="subcellular location">
    <subcellularLocation>
        <location evidence="2">Cell junction</location>
        <location evidence="2">Desmosome</location>
    </subcellularLocation>
    <subcellularLocation>
        <location evidence="1">Cell membrane</location>
    </subcellularLocation>
</comment>
<comment type="function">
    <text evidence="10">Involved in the organization of desmosome cell-cell junctions. Of particular importance in cell adhesion in the skin and during cardiac development. May also play a role in the regulation of Wnt, TGF-beta and Hippo signaling pathways.</text>
</comment>
<evidence type="ECO:0000256" key="11">
    <source>
        <dbReference type="SAM" id="Coils"/>
    </source>
</evidence>
<dbReference type="GO" id="GO:0060047">
    <property type="term" value="P:heart contraction"/>
    <property type="evidence" value="ECO:0007669"/>
    <property type="project" value="Ensembl"/>
</dbReference>
<feature type="compositionally biased region" description="Basic residues" evidence="12">
    <location>
        <begin position="2557"/>
        <end position="2566"/>
    </location>
</feature>
<dbReference type="GO" id="GO:0045104">
    <property type="term" value="P:intermediate filament cytoskeleton organization"/>
    <property type="evidence" value="ECO:0007669"/>
    <property type="project" value="InterPro"/>
</dbReference>
<dbReference type="GO" id="GO:0098609">
    <property type="term" value="P:cell-cell adhesion"/>
    <property type="evidence" value="ECO:0007669"/>
    <property type="project" value="TreeGrafter"/>
</dbReference>
<feature type="coiled-coil region" evidence="11">
    <location>
        <begin position="199"/>
        <end position="226"/>
    </location>
</feature>
<evidence type="ECO:0000256" key="10">
    <source>
        <dbReference type="ARBA" id="ARBA00056058"/>
    </source>
</evidence>
<dbReference type="PANTHER" id="PTHR23169:SF26">
    <property type="entry name" value="DESMOPLAKIN"/>
    <property type="match status" value="1"/>
</dbReference>
<evidence type="ECO:0000259" key="13">
    <source>
        <dbReference type="Pfam" id="PF17902"/>
    </source>
</evidence>
<dbReference type="InParanoid" id="H3D447"/>
<dbReference type="Pfam" id="PF17902">
    <property type="entry name" value="SH3_10"/>
    <property type="match status" value="1"/>
</dbReference>
<dbReference type="InterPro" id="IPR001101">
    <property type="entry name" value="Plectin_repeat"/>
</dbReference>
<proteinExistence type="inferred from homology"/>
<keyword evidence="8 11" id="KW-0175">Coiled coil</keyword>
<evidence type="ECO:0000256" key="4">
    <source>
        <dbReference type="ARBA" id="ARBA00022475"/>
    </source>
</evidence>
<feature type="coiled-coil region" evidence="11">
    <location>
        <begin position="269"/>
        <end position="328"/>
    </location>
</feature>
<feature type="compositionally biased region" description="Polar residues" evidence="12">
    <location>
        <begin position="2534"/>
        <end position="2543"/>
    </location>
</feature>
<dbReference type="GO" id="GO:0005886">
    <property type="term" value="C:plasma membrane"/>
    <property type="evidence" value="ECO:0007669"/>
    <property type="project" value="UniProtKB-SubCell"/>
</dbReference>
<sequence>AKDTIEQLKALALDLRQQGQPNDNVVRTLEMCRDQLKGVHQAITGTAHRRRSTRGSGGAVWEDPGRNFQDAMSWIAQQKVSTHPIITASWGEDPAAIEQQLVGHQRFHSSIQRSAEVERAREELMKKGDRGNLYALDQEWDSLQKMSFGRTQQLQELQQIMQEMSKEIMWVNDREEEELVFDWGDKNIDQYIPRKQESYSKLMSDLEVKERELNKLKAKADALLKSNHPASDKIEAYRDTLQTQWSWLLQITKCIDVHLKENAAYNQFFKEANDTYIKLQKEHETVRKKFTCNKNTSLEDLLQLLQRLERERERIKGNKRQVQHLVANSKNIVRLKPRNPEEKSSSPVIVKALCDFIQDQKVICKGNEAILKNNSQRSKWEVTGPGGLDMTVPSVCLIIPPPNPLSVGLANKNEQYYEAILSIWNQLYINAKSLIAWQYCILDIKRINSLTISMLAKMRPEEYRQIIKSLETHFEEFKVSSQDSQMFADEDKKSMEHQVNGAQTHYDQLVVQLPVYIAHQEQWEVQQVAAEEEAVRLEEERRRVETKKQVAKKESTTKNLSDLHALRLRLEGAEGTLSQHVHICLGDDAVYDCGLKITQLESVLLDIDSMREEYQRLRERIVKELESMSDPDKVQFLRSEITIIDQRLAGLEGGSSAHLQRLRALRDLLESLSRAEDIVKVHEARLAEKETTSLTPSEVQDYVLTLKNIKAQLDQKKDVLASMETELAKVSHWTSQVGGAWPKCDMMLSRYTEQVGLLGDRWRRINGQIDTRLQDLQSYQPQLQRYQESSASFDNWIEATRRKQQSLQTTKIDNIQTLTDHINQQKALNSEIKSKREILDGVLKDNTACGDAIRDYESDLAAYTSGLETLLNIPIKRTMLKSPTVDLNQEAAQLQTRYMELLTMSADYYRFLGDLLKNMEELKIRNTKIDLLEEELHLLKENIQNSNAKNKALDDDLGRHKLELSQLRDNLLSVEEVKETTVLKCNAAKQSLDSTQSKLSELSDQVTRLSYMLEEEKRKRRLAEERYSHQQEEYDSVLRRRQKELETLSWSKMELEKNFANKEHEIELLRRQLDEGAEKVKELQAAMSKVRSQCLLEISKIKISYESQIQASHADMETLASQREEDTAAFRTQQDRLVAERGNLEEELRRLSSELEEQKKRAEEEVHHQRIAIAEEERRRGELEAQVEALMRQRDEDRRCHRDELDKITKSLKEKSDQVVYTTHNLEEETRRRRGEEERVGLLEKSLAQLQMKLTGSSVAAAQLEECKAELEKMSLDLERESKEKIWVKQSLRRTQGRMKDLQALRGSLENQVENLRKDNQEEVCRRRQIKAELEKTKLAISDYENKIAKLQQNQDRASVSEKRTEGEHLKLKEELERSLDKTRTSEAHVTRLRAEIRELQQQQVQEQARLEEANLRNEDLQRAVEEKRRALMETSCEVQRLQQLSASQTKEKLKLEEDLRAARQNAESLACRQGDEFSSRITSLELQLQASERSNIDHRSLVSELSSERESLQTQVTEYLDESYQTSLSLHSLQSQHTEVVAERDALLLKLQWTGKDKDRLQKLEEELIQIKLTLESELRNKQTLMDENQRLKNEEGHWKNQYDGNQSLIRQYAADKEHLEMEKNSLRSDIEKLKRELRELEDRYKIQLTSIQNELREDPETELNVSYRALIERCLTEPHTGLQLLPISEKTDPSKLLFDGVRKDVTAQQLLDCGVLDRLTFDQLVKGEKNVSEVAIDKKLFLKGTGSIAGVAAGPFGKMSFTEAKKQKMMSPESADLLLEAQAATGHLIDPRTNGKMTVKEACANGVMDPEDEPKLLVAEAAAMGYLDPHSGTILSAGQAVNKGLLNKDTALRLLQAQQSVGGILDPTLSVFLPKDIAINRGIIDEDLYGALNRYPQCYLDPDSQQATTYLSLKTKCKIDPNSGFLLLPEPEKPLTVQGLRGHVSVIDLVEANLLERHDIDRVREGWLTKQQIESSLYSYLRGSTCIAGVYTDQAMPIYRAMKEGLLQPYSALELLEAQAASGFIVDPVNNLYLTVTDAYTRNLFGPEFKGNLQAAEKAVTGYKEAGTDKTISLFQAIERGLVDKGRGMRLLEAQIASGGVIDPEHGHRVNMDVANRRGYFDEKMSKVLSVQSADYKGFLDPNTDENLTYAELKKRCITDKTTGLILLPILDESKKESTTKNTLRKRRVVIVDPETNRQMTIREAYDKGYIDSQTFLELAKQECEWEEITIVDPDGSTRFVIIDKKTEKKYDITELLEKRLISQSDLDRYRSQSITLNEFANIITKRTSAASAASSVTSVTSLSSSTSPVEFSSSSKTLETSGPLIIKSTSTSEAPGEQEPVGAIFDTENLQKISVTEALNCGLVDSVTAQRLLEAQACTGGIINPINGQKLGLQEASRLGIITEDMGSRLKPAQKAYFGFEDIKHKKKMSAAEAMKEMWLPYEAGQRFMEFQVVTGGLYDPEVKCRRTIQDALEMGWLDERTAHKLQDVAHHTKNLTCPKSKLKISYKEALDNCMVEQETGVKMLQASSVSSRGISSPYNVASAPGSSTGSRSGSRRSSRRSS</sequence>
<feature type="domain" description="Desmoplakin SH3" evidence="13">
    <location>
        <begin position="335"/>
        <end position="400"/>
    </location>
</feature>
<dbReference type="Gene3D" id="2.30.30.40">
    <property type="entry name" value="SH3 Domains"/>
    <property type="match status" value="1"/>
</dbReference>
<dbReference type="Gene3D" id="1.20.58.1060">
    <property type="match status" value="1"/>
</dbReference>
<keyword evidence="16" id="KW-1185">Reference proteome</keyword>
<dbReference type="Pfam" id="PF21019">
    <property type="entry name" value="Spectrin_3"/>
    <property type="match status" value="1"/>
</dbReference>
<dbReference type="InterPro" id="IPR018159">
    <property type="entry name" value="Spectrin/alpha-actinin"/>
</dbReference>
<dbReference type="SMART" id="SM00150">
    <property type="entry name" value="SPEC"/>
    <property type="match status" value="3"/>
</dbReference>
<dbReference type="Ensembl" id="ENSTNIT00000015490.1">
    <property type="protein sequence ID" value="ENSTNIP00000015285.1"/>
    <property type="gene ID" value="ENSTNIG00000012317.1"/>
</dbReference>
<reference evidence="15" key="3">
    <citation type="submission" date="2025-09" db="UniProtKB">
        <authorList>
            <consortium name="Ensembl"/>
        </authorList>
    </citation>
    <scope>IDENTIFICATION</scope>
</reference>
<dbReference type="InterPro" id="IPR041573">
    <property type="entry name" value="Desmoplakin_Spectrin-like"/>
</dbReference>
<dbReference type="InterPro" id="IPR035915">
    <property type="entry name" value="Plakin_repeat_sf"/>
</dbReference>
<feature type="region of interest" description="Disordered" evidence="12">
    <location>
        <begin position="2534"/>
        <end position="2566"/>
    </location>
</feature>
<dbReference type="OMA" id="RKTGLQY"/>
<dbReference type="GO" id="GO:0014704">
    <property type="term" value="C:intercalated disc"/>
    <property type="evidence" value="ECO:0007669"/>
    <property type="project" value="TreeGrafter"/>
</dbReference>
<protein>
    <submittedName>
        <fullName evidence="15">Desmoplakin b</fullName>
    </submittedName>
</protein>
<dbReference type="Gene3D" id="1.20.58.60">
    <property type="match status" value="3"/>
</dbReference>
<keyword evidence="5" id="KW-0597">Phosphoprotein</keyword>
<dbReference type="Pfam" id="PF21097">
    <property type="entry name" value="SR_plectin_7"/>
    <property type="match status" value="1"/>
</dbReference>
<dbReference type="FunFam" id="3.30.160.780:FF:000001">
    <property type="entry name" value="Plectin a"/>
    <property type="match status" value="1"/>
</dbReference>
<dbReference type="GO" id="GO:0005198">
    <property type="term" value="F:structural molecule activity"/>
    <property type="evidence" value="ECO:0007669"/>
    <property type="project" value="TreeGrafter"/>
</dbReference>
<evidence type="ECO:0000313" key="15">
    <source>
        <dbReference type="Ensembl" id="ENSTNIP00000015285.1"/>
    </source>
</evidence>
<dbReference type="FunFam" id="3.90.1290.10:FF:000002">
    <property type="entry name" value="Plectin a"/>
    <property type="match status" value="1"/>
</dbReference>
<feature type="coiled-coil region" evidence="11">
    <location>
        <begin position="922"/>
        <end position="1093"/>
    </location>
</feature>
<dbReference type="GO" id="GO:0031101">
    <property type="term" value="P:fin regeneration"/>
    <property type="evidence" value="ECO:0007669"/>
    <property type="project" value="Ensembl"/>
</dbReference>
<dbReference type="GO" id="GO:0030057">
    <property type="term" value="C:desmosome"/>
    <property type="evidence" value="ECO:0007669"/>
    <property type="project" value="UniProtKB-SubCell"/>
</dbReference>
<evidence type="ECO:0000256" key="3">
    <source>
        <dbReference type="ARBA" id="ARBA00009109"/>
    </source>
</evidence>
<dbReference type="GeneTree" id="ENSGT00940000154843"/>
<dbReference type="Proteomes" id="UP000007303">
    <property type="component" value="Unassembled WGS sequence"/>
</dbReference>
<dbReference type="GO" id="GO:0005882">
    <property type="term" value="C:intermediate filament"/>
    <property type="evidence" value="ECO:0007669"/>
    <property type="project" value="TreeGrafter"/>
</dbReference>
<dbReference type="SMART" id="SM00250">
    <property type="entry name" value="PLEC"/>
    <property type="match status" value="16"/>
</dbReference>
<dbReference type="STRING" id="99883.ENSTNIP00000015285"/>
<feature type="coiled-coil region" evidence="11">
    <location>
        <begin position="1134"/>
        <end position="1193"/>
    </location>
</feature>
<dbReference type="PANTHER" id="PTHR23169">
    <property type="entry name" value="ENVOPLAKIN"/>
    <property type="match status" value="1"/>
</dbReference>
<accession>H3D447</accession>
<feature type="coiled-coil region" evidence="11">
    <location>
        <begin position="600"/>
        <end position="627"/>
    </location>
</feature>
<dbReference type="HOGENOM" id="CLU_000679_1_0_1"/>
<dbReference type="Gene3D" id="3.90.1290.10">
    <property type="entry name" value="Plakin repeat"/>
    <property type="match status" value="4"/>
</dbReference>
<dbReference type="GO" id="GO:0007507">
    <property type="term" value="P:heart development"/>
    <property type="evidence" value="ECO:0007669"/>
    <property type="project" value="Ensembl"/>
</dbReference>
<evidence type="ECO:0000256" key="1">
    <source>
        <dbReference type="ARBA" id="ARBA00004236"/>
    </source>
</evidence>
<dbReference type="SUPFAM" id="SSF75399">
    <property type="entry name" value="Plakin repeat"/>
    <property type="match status" value="5"/>
</dbReference>
<dbReference type="Gene3D" id="3.30.160.780">
    <property type="match status" value="1"/>
</dbReference>
<evidence type="ECO:0000256" key="7">
    <source>
        <dbReference type="ARBA" id="ARBA00022949"/>
    </source>
</evidence>
<dbReference type="InterPro" id="IPR041615">
    <property type="entry name" value="Desmoplakin_SH3"/>
</dbReference>
<dbReference type="CDD" id="cd00176">
    <property type="entry name" value="SPEC"/>
    <property type="match status" value="1"/>
</dbReference>
<feature type="coiled-coil region" evidence="11">
    <location>
        <begin position="1261"/>
        <end position="1473"/>
    </location>
</feature>
<keyword evidence="4" id="KW-1003">Cell membrane</keyword>
<feature type="coiled-coil region" evidence="11">
    <location>
        <begin position="1562"/>
        <end position="1659"/>
    </location>
</feature>
<reference evidence="16" key="1">
    <citation type="journal article" date="2004" name="Nature">
        <title>Genome duplication in the teleost fish Tetraodon nigroviridis reveals the early vertebrate proto-karyotype.</title>
        <authorList>
            <person name="Jaillon O."/>
            <person name="Aury J.-M."/>
            <person name="Brunet F."/>
            <person name="Petit J.-L."/>
            <person name="Stange-Thomann N."/>
            <person name="Mauceli E."/>
            <person name="Bouneau L."/>
            <person name="Fischer C."/>
            <person name="Ozouf-Costaz C."/>
            <person name="Bernot A."/>
            <person name="Nicaud S."/>
            <person name="Jaffe D."/>
            <person name="Fisher S."/>
            <person name="Lutfalla G."/>
            <person name="Dossat C."/>
            <person name="Segurens B."/>
            <person name="Dasilva C."/>
            <person name="Salanoubat M."/>
            <person name="Levy M."/>
            <person name="Boudet N."/>
            <person name="Castellano S."/>
            <person name="Anthouard V."/>
            <person name="Jubin C."/>
            <person name="Castelli V."/>
            <person name="Katinka M."/>
            <person name="Vacherie B."/>
            <person name="Biemont C."/>
            <person name="Skalli Z."/>
            <person name="Cattolico L."/>
            <person name="Poulain J."/>
            <person name="De Berardinis V."/>
            <person name="Cruaud C."/>
            <person name="Duprat S."/>
            <person name="Brottier P."/>
            <person name="Coutanceau J.-P."/>
            <person name="Gouzy J."/>
            <person name="Parra G."/>
            <person name="Lardier G."/>
            <person name="Chapple C."/>
            <person name="McKernan K.J."/>
            <person name="McEwan P."/>
            <person name="Bosak S."/>
            <person name="Kellis M."/>
            <person name="Volff J.-N."/>
            <person name="Guigo R."/>
            <person name="Zody M.C."/>
            <person name="Mesirov J."/>
            <person name="Lindblad-Toh K."/>
            <person name="Birren B."/>
            <person name="Nusbaum C."/>
            <person name="Kahn D."/>
            <person name="Robinson-Rechavi M."/>
            <person name="Laudet V."/>
            <person name="Schachter V."/>
            <person name="Quetier F."/>
            <person name="Saurin W."/>
            <person name="Scarpelli C."/>
            <person name="Wincker P."/>
            <person name="Lander E.S."/>
            <person name="Weissenbach J."/>
            <person name="Roest Crollius H."/>
        </authorList>
    </citation>
    <scope>NUCLEOTIDE SEQUENCE [LARGE SCALE GENOMIC DNA]</scope>
</reference>
<reference evidence="15" key="2">
    <citation type="submission" date="2025-08" db="UniProtKB">
        <authorList>
            <consortium name="Ensembl"/>
        </authorList>
    </citation>
    <scope>IDENTIFICATION</scope>
</reference>
<keyword evidence="7" id="KW-0965">Cell junction</keyword>
<feature type="coiled-coil region" evidence="11">
    <location>
        <begin position="665"/>
        <end position="726"/>
    </location>
</feature>
<dbReference type="Pfam" id="PF18373">
    <property type="entry name" value="Spectrin_2"/>
    <property type="match status" value="1"/>
</dbReference>